<dbReference type="CDD" id="cd18789">
    <property type="entry name" value="SF2_C_XPB"/>
    <property type="match status" value="1"/>
</dbReference>
<dbReference type="InterPro" id="IPR001650">
    <property type="entry name" value="Helicase_C-like"/>
</dbReference>
<dbReference type="CDD" id="cd18029">
    <property type="entry name" value="DEXHc_XPB"/>
    <property type="match status" value="1"/>
</dbReference>
<feature type="compositionally biased region" description="Basic and acidic residues" evidence="15">
    <location>
        <begin position="267"/>
        <end position="283"/>
    </location>
</feature>
<organism evidence="18 19">
    <name type="scientific">Coniophora puteana (strain RWD-64-598)</name>
    <name type="common">Brown rot fungus</name>
    <dbReference type="NCBI Taxonomy" id="741705"/>
    <lineage>
        <taxon>Eukaryota</taxon>
        <taxon>Fungi</taxon>
        <taxon>Dikarya</taxon>
        <taxon>Basidiomycota</taxon>
        <taxon>Agaricomycotina</taxon>
        <taxon>Agaricomycetes</taxon>
        <taxon>Agaricomycetidae</taxon>
        <taxon>Boletales</taxon>
        <taxon>Coniophorineae</taxon>
        <taxon>Coniophoraceae</taxon>
        <taxon>Coniophora</taxon>
    </lineage>
</organism>
<evidence type="ECO:0000256" key="4">
    <source>
        <dbReference type="ARBA" id="ARBA00022763"/>
    </source>
</evidence>
<evidence type="ECO:0000256" key="3">
    <source>
        <dbReference type="ARBA" id="ARBA00022741"/>
    </source>
</evidence>
<dbReference type="PANTHER" id="PTHR11274:SF0">
    <property type="entry name" value="GENERAL TRANSCRIPTION AND DNA REPAIR FACTOR IIH HELICASE SUBUNIT XPB"/>
    <property type="match status" value="1"/>
</dbReference>
<keyword evidence="8" id="KW-0238">DNA-binding</keyword>
<evidence type="ECO:0000256" key="13">
    <source>
        <dbReference type="ARBA" id="ARBA00034808"/>
    </source>
</evidence>
<keyword evidence="11" id="KW-0539">Nucleus</keyword>
<feature type="domain" description="Helicase ATP-binding" evidence="16">
    <location>
        <begin position="372"/>
        <end position="534"/>
    </location>
</feature>
<dbReference type="Pfam" id="PF16203">
    <property type="entry name" value="ERCC3_RAD25_C"/>
    <property type="match status" value="1"/>
</dbReference>
<comment type="catalytic activity">
    <reaction evidence="14">
        <text>ATP + H2O = ADP + phosphate + H(+)</text>
        <dbReference type="Rhea" id="RHEA:13065"/>
        <dbReference type="ChEBI" id="CHEBI:15377"/>
        <dbReference type="ChEBI" id="CHEBI:15378"/>
        <dbReference type="ChEBI" id="CHEBI:30616"/>
        <dbReference type="ChEBI" id="CHEBI:43474"/>
        <dbReference type="ChEBI" id="CHEBI:456216"/>
        <dbReference type="EC" id="5.6.2.4"/>
    </reaction>
</comment>
<protein>
    <recommendedName>
        <fullName evidence="13">DNA 3'-5' helicase</fullName>
        <ecNumber evidence="13">5.6.2.4</ecNumber>
    </recommendedName>
</protein>
<comment type="caution">
    <text evidence="18">The sequence shown here is derived from an EMBL/GenBank/DDBJ whole genome shotgun (WGS) entry which is preliminary data.</text>
</comment>
<evidence type="ECO:0000256" key="12">
    <source>
        <dbReference type="ARBA" id="ARBA00034617"/>
    </source>
</evidence>
<proteinExistence type="inferred from homology"/>
<feature type="region of interest" description="Disordered" evidence="15">
    <location>
        <begin position="1"/>
        <end position="31"/>
    </location>
</feature>
<comment type="catalytic activity">
    <reaction evidence="12">
        <text>Couples ATP hydrolysis with the unwinding of duplex DNA by translocating in the 3'-5' direction.</text>
        <dbReference type="EC" id="5.6.2.4"/>
    </reaction>
</comment>
<dbReference type="InterPro" id="IPR001161">
    <property type="entry name" value="XPB/Ssl2"/>
</dbReference>
<evidence type="ECO:0000259" key="17">
    <source>
        <dbReference type="PROSITE" id="PS51194"/>
    </source>
</evidence>
<dbReference type="PANTHER" id="PTHR11274">
    <property type="entry name" value="RAD25/XP-B DNA REPAIR HELICASE"/>
    <property type="match status" value="1"/>
</dbReference>
<dbReference type="GeneID" id="19204911"/>
<evidence type="ECO:0000259" key="16">
    <source>
        <dbReference type="PROSITE" id="PS51192"/>
    </source>
</evidence>
<dbReference type="GO" id="GO:0000112">
    <property type="term" value="C:nucleotide-excision repair factor 3 complex"/>
    <property type="evidence" value="ECO:0007669"/>
    <property type="project" value="TreeGrafter"/>
</dbReference>
<dbReference type="AlphaFoldDB" id="A0A5M3MYU7"/>
<dbReference type="InterPro" id="IPR006935">
    <property type="entry name" value="Helicase/UvrB_N"/>
</dbReference>
<keyword evidence="10" id="KW-0413">Isomerase</keyword>
<dbReference type="GO" id="GO:0097550">
    <property type="term" value="C:transcription preinitiation complex"/>
    <property type="evidence" value="ECO:0007669"/>
    <property type="project" value="TreeGrafter"/>
</dbReference>
<dbReference type="GO" id="GO:0006289">
    <property type="term" value="P:nucleotide-excision repair"/>
    <property type="evidence" value="ECO:0007669"/>
    <property type="project" value="InterPro"/>
</dbReference>
<feature type="domain" description="Helicase C-terminal" evidence="17">
    <location>
        <begin position="588"/>
        <end position="742"/>
    </location>
</feature>
<dbReference type="GO" id="GO:0003677">
    <property type="term" value="F:DNA binding"/>
    <property type="evidence" value="ECO:0007669"/>
    <property type="project" value="UniProtKB-KW"/>
</dbReference>
<dbReference type="SMART" id="SM00487">
    <property type="entry name" value="DEXDc"/>
    <property type="match status" value="1"/>
</dbReference>
<dbReference type="Pfam" id="PF13625">
    <property type="entry name" value="Helicase_C_3"/>
    <property type="match status" value="1"/>
</dbReference>
<dbReference type="Gene3D" id="3.40.50.300">
    <property type="entry name" value="P-loop containing nucleotide triphosphate hydrolases"/>
    <property type="match status" value="2"/>
</dbReference>
<dbReference type="PRINTS" id="PR00851">
    <property type="entry name" value="XRODRMPGMNTB"/>
</dbReference>
<name>A0A5M3MYU7_CONPW</name>
<evidence type="ECO:0000256" key="14">
    <source>
        <dbReference type="ARBA" id="ARBA00048988"/>
    </source>
</evidence>
<feature type="region of interest" description="Disordered" evidence="15">
    <location>
        <begin position="835"/>
        <end position="861"/>
    </location>
</feature>
<keyword evidence="9" id="KW-0234">DNA repair</keyword>
<accession>A0A5M3MYU7</accession>
<dbReference type="Proteomes" id="UP000053558">
    <property type="component" value="Unassembled WGS sequence"/>
</dbReference>
<reference evidence="19" key="1">
    <citation type="journal article" date="2012" name="Science">
        <title>The Paleozoic origin of enzymatic lignin decomposition reconstructed from 31 fungal genomes.</title>
        <authorList>
            <person name="Floudas D."/>
            <person name="Binder M."/>
            <person name="Riley R."/>
            <person name="Barry K."/>
            <person name="Blanchette R.A."/>
            <person name="Henrissat B."/>
            <person name="Martinez A.T."/>
            <person name="Otillar R."/>
            <person name="Spatafora J.W."/>
            <person name="Yadav J.S."/>
            <person name="Aerts A."/>
            <person name="Benoit I."/>
            <person name="Boyd A."/>
            <person name="Carlson A."/>
            <person name="Copeland A."/>
            <person name="Coutinho P.M."/>
            <person name="de Vries R.P."/>
            <person name="Ferreira P."/>
            <person name="Findley K."/>
            <person name="Foster B."/>
            <person name="Gaskell J."/>
            <person name="Glotzer D."/>
            <person name="Gorecki P."/>
            <person name="Heitman J."/>
            <person name="Hesse C."/>
            <person name="Hori C."/>
            <person name="Igarashi K."/>
            <person name="Jurgens J.A."/>
            <person name="Kallen N."/>
            <person name="Kersten P."/>
            <person name="Kohler A."/>
            <person name="Kuees U."/>
            <person name="Kumar T.K.A."/>
            <person name="Kuo A."/>
            <person name="LaButti K."/>
            <person name="Larrondo L.F."/>
            <person name="Lindquist E."/>
            <person name="Ling A."/>
            <person name="Lombard V."/>
            <person name="Lucas S."/>
            <person name="Lundell T."/>
            <person name="Martin R."/>
            <person name="McLaughlin D.J."/>
            <person name="Morgenstern I."/>
            <person name="Morin E."/>
            <person name="Murat C."/>
            <person name="Nagy L.G."/>
            <person name="Nolan M."/>
            <person name="Ohm R.A."/>
            <person name="Patyshakuliyeva A."/>
            <person name="Rokas A."/>
            <person name="Ruiz-Duenas F.J."/>
            <person name="Sabat G."/>
            <person name="Salamov A."/>
            <person name="Samejima M."/>
            <person name="Schmutz J."/>
            <person name="Slot J.C."/>
            <person name="St John F."/>
            <person name="Stenlid J."/>
            <person name="Sun H."/>
            <person name="Sun S."/>
            <person name="Syed K."/>
            <person name="Tsang A."/>
            <person name="Wiebenga A."/>
            <person name="Young D."/>
            <person name="Pisabarro A."/>
            <person name="Eastwood D.C."/>
            <person name="Martin F."/>
            <person name="Cullen D."/>
            <person name="Grigoriev I.V."/>
            <person name="Hibbett D.S."/>
        </authorList>
    </citation>
    <scope>NUCLEOTIDE SEQUENCE [LARGE SCALE GENOMIC DNA]</scope>
    <source>
        <strain evidence="19">RWD-64-598 SS2</strain>
    </source>
</reference>
<dbReference type="EMBL" id="JH711575">
    <property type="protein sequence ID" value="EIW84226.1"/>
    <property type="molecule type" value="Genomic_DNA"/>
</dbReference>
<evidence type="ECO:0000313" key="19">
    <source>
        <dbReference type="Proteomes" id="UP000053558"/>
    </source>
</evidence>
<gene>
    <name evidence="18" type="ORF">CONPUDRAFT_163404</name>
</gene>
<dbReference type="InterPro" id="IPR027417">
    <property type="entry name" value="P-loop_NTPase"/>
</dbReference>
<dbReference type="InterPro" id="IPR050615">
    <property type="entry name" value="ATP-dep_DNA_Helicase"/>
</dbReference>
<evidence type="ECO:0000256" key="6">
    <source>
        <dbReference type="ARBA" id="ARBA00022806"/>
    </source>
</evidence>
<keyword evidence="5" id="KW-0378">Hydrolase</keyword>
<dbReference type="OrthoDB" id="10262986at2759"/>
<dbReference type="NCBIfam" id="TIGR00603">
    <property type="entry name" value="rad25"/>
    <property type="match status" value="1"/>
</dbReference>
<keyword evidence="6 18" id="KW-0347">Helicase</keyword>
<dbReference type="PROSITE" id="PS51192">
    <property type="entry name" value="HELICASE_ATP_BIND_1"/>
    <property type="match status" value="1"/>
</dbReference>
<keyword evidence="3" id="KW-0547">Nucleotide-binding</keyword>
<evidence type="ECO:0000256" key="15">
    <source>
        <dbReference type="SAM" id="MobiDB-lite"/>
    </source>
</evidence>
<dbReference type="GO" id="GO:0006367">
    <property type="term" value="P:transcription initiation at RNA polymerase II promoter"/>
    <property type="evidence" value="ECO:0007669"/>
    <property type="project" value="InterPro"/>
</dbReference>
<dbReference type="GO" id="GO:0043138">
    <property type="term" value="F:3'-5' DNA helicase activity"/>
    <property type="evidence" value="ECO:0007669"/>
    <property type="project" value="UniProtKB-EC"/>
</dbReference>
<comment type="subcellular location">
    <subcellularLocation>
        <location evidence="1">Nucleus</location>
    </subcellularLocation>
</comment>
<dbReference type="RefSeq" id="XP_007765984.1">
    <property type="nucleotide sequence ID" value="XM_007767794.1"/>
</dbReference>
<dbReference type="GO" id="GO:0016787">
    <property type="term" value="F:hydrolase activity"/>
    <property type="evidence" value="ECO:0007669"/>
    <property type="project" value="UniProtKB-KW"/>
</dbReference>
<dbReference type="GO" id="GO:0005675">
    <property type="term" value="C:transcription factor TFIIH holo complex"/>
    <property type="evidence" value="ECO:0007669"/>
    <property type="project" value="TreeGrafter"/>
</dbReference>
<evidence type="ECO:0000256" key="1">
    <source>
        <dbReference type="ARBA" id="ARBA00004123"/>
    </source>
</evidence>
<dbReference type="SMART" id="SM00490">
    <property type="entry name" value="HELICc"/>
    <property type="match status" value="1"/>
</dbReference>
<keyword evidence="4" id="KW-0227">DNA damage</keyword>
<dbReference type="FunFam" id="3.40.50.300:FF:000117">
    <property type="entry name" value="Putative DNA repair helicase rad25"/>
    <property type="match status" value="1"/>
</dbReference>
<feature type="region of interest" description="Disordered" evidence="15">
    <location>
        <begin position="264"/>
        <end position="283"/>
    </location>
</feature>
<comment type="similarity">
    <text evidence="2">Belongs to the helicase family. RAD25/XPB subfamily.</text>
</comment>
<dbReference type="InterPro" id="IPR032438">
    <property type="entry name" value="ERCC3_RAD25_C"/>
</dbReference>
<keyword evidence="7" id="KW-0067">ATP-binding</keyword>
<dbReference type="InterPro" id="IPR014001">
    <property type="entry name" value="Helicase_ATP-bd"/>
</dbReference>
<evidence type="ECO:0000256" key="8">
    <source>
        <dbReference type="ARBA" id="ARBA00023125"/>
    </source>
</evidence>
<dbReference type="GO" id="GO:0005524">
    <property type="term" value="F:ATP binding"/>
    <property type="evidence" value="ECO:0007669"/>
    <property type="project" value="UniProtKB-KW"/>
</dbReference>
<dbReference type="EC" id="5.6.2.4" evidence="13"/>
<evidence type="ECO:0000256" key="2">
    <source>
        <dbReference type="ARBA" id="ARBA00006637"/>
    </source>
</evidence>
<dbReference type="SUPFAM" id="SSF52540">
    <property type="entry name" value="P-loop containing nucleoside triphosphate hydrolases"/>
    <property type="match status" value="2"/>
</dbReference>
<evidence type="ECO:0000313" key="18">
    <source>
        <dbReference type="EMBL" id="EIW84226.1"/>
    </source>
</evidence>
<dbReference type="Pfam" id="PF04851">
    <property type="entry name" value="ResIII"/>
    <property type="match status" value="1"/>
</dbReference>
<sequence length="861" mass="96828">MSKRGPEGLPDPAGPSKRTKKALDGDGYVDIEEDEYASDPATDSALVPRGATINFSALTRKLAEGRREKGDEVDGDSLDTHRRQQDALVSHIFMDQDFSWLHLKPDHASRPLWISPEDGHIILEAFSPIAEQAQDFLVAISEPVSRPAFIHEYKLTSYSLYAAVSVGLQTEDIIEVLNRLSKVPVPEAIISFIRERTLSYGKVKLVLKHNKYFIESSHPETLQLLLKDKVIRDARVVTQQADTSIKAATFTTMKAPVKGNLVIPGTKEADKKKDDNAASRDSTEAYKANDADLFTSVVGVEGDEIDEDDDNVHAFEIDDAKIDDVKKRCNELEYPMLEEYDFRNDTINANLDIDLKPATTIRPYQETSLSKMFGNGRARSGIIVLPCGAGKTLVGITAACTIKKSCLCLCTSSVSVMQWKQQFMQWSNVTDRQIAVFTADQKERFAGESGIVISTYSMVANTHNRSHESKKMMEFLTSREWGFILLDEVHVVPAAMFRRVVTTIKAHSKLGLTATLVREDDKIADLNYMIGPKLYEANWMDLAAKGHIANVQCAEVWCPMTPEFYREYLREQSRKRMLLYCMNPKKFQACQFLIKFHEDRGDKIIVFSDNVYALKAYAEKLGKPYIHGGTGQVERMRVLQWFQHDSNVNTIFLSKVGDTSIDLPEATCLIQISSHFGSRRQEAQRLGRILRAKRRNDEGFNAFFYSLVSKDTQEMFYSTKRQQFLIDQGYAFKVITHLDGLDNLPNLVYKTKDEQIELISSVLLANESEADLGSDIRADEGDLAGTVTSKDFGDPSKFPTTYRTTGSITALSGGQYMSYAEQSKSANKKLAREIAPRHKLFAKRDKDKATARKEARTTGRS</sequence>
<evidence type="ECO:0000256" key="7">
    <source>
        <dbReference type="ARBA" id="ARBA00022840"/>
    </source>
</evidence>
<evidence type="ECO:0000256" key="9">
    <source>
        <dbReference type="ARBA" id="ARBA00023204"/>
    </source>
</evidence>
<dbReference type="KEGG" id="cput:CONPUDRAFT_163404"/>
<keyword evidence="19" id="KW-1185">Reference proteome</keyword>
<evidence type="ECO:0000256" key="11">
    <source>
        <dbReference type="ARBA" id="ARBA00023242"/>
    </source>
</evidence>
<dbReference type="PROSITE" id="PS51194">
    <property type="entry name" value="HELICASE_CTER"/>
    <property type="match status" value="1"/>
</dbReference>
<dbReference type="FunFam" id="3.40.50.300:FF:000077">
    <property type="entry name" value="Probable DNA repair helicase RAD25"/>
    <property type="match status" value="1"/>
</dbReference>
<dbReference type="InterPro" id="IPR032830">
    <property type="entry name" value="XPB/Ssl2_N"/>
</dbReference>
<dbReference type="OMA" id="RCQEIDY"/>
<evidence type="ECO:0000256" key="5">
    <source>
        <dbReference type="ARBA" id="ARBA00022801"/>
    </source>
</evidence>
<evidence type="ECO:0000256" key="10">
    <source>
        <dbReference type="ARBA" id="ARBA00023235"/>
    </source>
</evidence>